<protein>
    <submittedName>
        <fullName evidence="2">Uncharacterized protein</fullName>
    </submittedName>
</protein>
<dbReference type="OrthoDB" id="5153521at2759"/>
<evidence type="ECO:0000313" key="2">
    <source>
        <dbReference type="EMBL" id="KAF2086637.1"/>
    </source>
</evidence>
<dbReference type="EMBL" id="ML978723">
    <property type="protein sequence ID" value="KAF2086637.1"/>
    <property type="molecule type" value="Genomic_DNA"/>
</dbReference>
<name>A0A9P4HU96_9PEZI</name>
<feature type="compositionally biased region" description="Polar residues" evidence="1">
    <location>
        <begin position="1"/>
        <end position="10"/>
    </location>
</feature>
<organism evidence="2 3">
    <name type="scientific">Saccharata proteae CBS 121410</name>
    <dbReference type="NCBI Taxonomy" id="1314787"/>
    <lineage>
        <taxon>Eukaryota</taxon>
        <taxon>Fungi</taxon>
        <taxon>Dikarya</taxon>
        <taxon>Ascomycota</taxon>
        <taxon>Pezizomycotina</taxon>
        <taxon>Dothideomycetes</taxon>
        <taxon>Dothideomycetes incertae sedis</taxon>
        <taxon>Botryosphaeriales</taxon>
        <taxon>Saccharataceae</taxon>
        <taxon>Saccharata</taxon>
    </lineage>
</organism>
<feature type="region of interest" description="Disordered" evidence="1">
    <location>
        <begin position="1"/>
        <end position="119"/>
    </location>
</feature>
<evidence type="ECO:0000313" key="3">
    <source>
        <dbReference type="Proteomes" id="UP000799776"/>
    </source>
</evidence>
<proteinExistence type="predicted"/>
<comment type="caution">
    <text evidence="2">The sequence shown here is derived from an EMBL/GenBank/DDBJ whole genome shotgun (WGS) entry which is preliminary data.</text>
</comment>
<accession>A0A9P4HU96</accession>
<dbReference type="AlphaFoldDB" id="A0A9P4HU96"/>
<reference evidence="2" key="1">
    <citation type="journal article" date="2020" name="Stud. Mycol.">
        <title>101 Dothideomycetes genomes: a test case for predicting lifestyles and emergence of pathogens.</title>
        <authorList>
            <person name="Haridas S."/>
            <person name="Albert R."/>
            <person name="Binder M."/>
            <person name="Bloem J."/>
            <person name="Labutti K."/>
            <person name="Salamov A."/>
            <person name="Andreopoulos B."/>
            <person name="Baker S."/>
            <person name="Barry K."/>
            <person name="Bills G."/>
            <person name="Bluhm B."/>
            <person name="Cannon C."/>
            <person name="Castanera R."/>
            <person name="Culley D."/>
            <person name="Daum C."/>
            <person name="Ezra D."/>
            <person name="Gonzalez J."/>
            <person name="Henrissat B."/>
            <person name="Kuo A."/>
            <person name="Liang C."/>
            <person name="Lipzen A."/>
            <person name="Lutzoni F."/>
            <person name="Magnuson J."/>
            <person name="Mondo S."/>
            <person name="Nolan M."/>
            <person name="Ohm R."/>
            <person name="Pangilinan J."/>
            <person name="Park H.-J."/>
            <person name="Ramirez L."/>
            <person name="Alfaro M."/>
            <person name="Sun H."/>
            <person name="Tritt A."/>
            <person name="Yoshinaga Y."/>
            <person name="Zwiers L.-H."/>
            <person name="Turgeon B."/>
            <person name="Goodwin S."/>
            <person name="Spatafora J."/>
            <person name="Crous P."/>
            <person name="Grigoriev I."/>
        </authorList>
    </citation>
    <scope>NUCLEOTIDE SEQUENCE</scope>
    <source>
        <strain evidence="2">CBS 121410</strain>
    </source>
</reference>
<evidence type="ECO:0000256" key="1">
    <source>
        <dbReference type="SAM" id="MobiDB-lite"/>
    </source>
</evidence>
<sequence length="184" mass="20433">MATEQFTSNDLRGAAVDYQRDQEQKHKWALGQAWGPGRQMEAGKARPFRVTQRFGQAQRREHAKDVASTAKARKQQVLPAEQYTSGESSAEEEPVEASAAPEPDAEITYSYDASRSPGHGSQILSQALVQAIERFEDRKTHELVKEEYEVLDHEGEPVRGRATAKGKKAAAGALATEEDEYEFV</sequence>
<keyword evidence="3" id="KW-1185">Reference proteome</keyword>
<dbReference type="Proteomes" id="UP000799776">
    <property type="component" value="Unassembled WGS sequence"/>
</dbReference>
<gene>
    <name evidence="2" type="ORF">K490DRAFT_44030</name>
</gene>